<evidence type="ECO:0000313" key="18">
    <source>
        <dbReference type="Proteomes" id="UP000538955"/>
    </source>
</evidence>
<comment type="caution">
    <text evidence="17">The sequence shown here is derived from an EMBL/GenBank/DDBJ whole genome shotgun (WGS) entry which is preliminary data.</text>
</comment>
<evidence type="ECO:0000256" key="9">
    <source>
        <dbReference type="ARBA" id="ARBA00039995"/>
    </source>
</evidence>
<comment type="pathway">
    <text evidence="3">Lipid metabolism.</text>
</comment>
<evidence type="ECO:0000256" key="1">
    <source>
        <dbReference type="ARBA" id="ARBA00001946"/>
    </source>
</evidence>
<dbReference type="InterPro" id="IPR016066">
    <property type="entry name" value="A-D-PHexomutase_CS"/>
</dbReference>
<dbReference type="CDD" id="cd05799">
    <property type="entry name" value="PGM2"/>
    <property type="match status" value="1"/>
</dbReference>
<dbReference type="InterPro" id="IPR005841">
    <property type="entry name" value="Alpha-D-phosphohexomutase_SF"/>
</dbReference>
<evidence type="ECO:0000313" key="19">
    <source>
        <dbReference type="Proteomes" id="UP000550736"/>
    </source>
</evidence>
<dbReference type="InterPro" id="IPR005844">
    <property type="entry name" value="A-D-PHexomutase_a/b/a-I"/>
</dbReference>
<name>A0A7X9WA21_STACP</name>
<keyword evidence="8" id="KW-0413">Isomerase</keyword>
<dbReference type="Pfam" id="PF02878">
    <property type="entry name" value="PGM_PMM_I"/>
    <property type="match status" value="1"/>
</dbReference>
<dbReference type="GO" id="GO:0000287">
    <property type="term" value="F:magnesium ion binding"/>
    <property type="evidence" value="ECO:0007669"/>
    <property type="project" value="InterPro"/>
</dbReference>
<comment type="cofactor">
    <cofactor evidence="1">
        <name>Mg(2+)</name>
        <dbReference type="ChEBI" id="CHEBI:18420"/>
    </cofactor>
</comment>
<evidence type="ECO:0000259" key="15">
    <source>
        <dbReference type="Pfam" id="PF02880"/>
    </source>
</evidence>
<dbReference type="Gene3D" id="3.40.120.10">
    <property type="entry name" value="Alpha-D-Glucose-1,6-Bisphosphate, subunit A, domain 3"/>
    <property type="match status" value="3"/>
</dbReference>
<dbReference type="Pfam" id="PF02879">
    <property type="entry name" value="PGM_PMM_II"/>
    <property type="match status" value="1"/>
</dbReference>
<reference evidence="18 19" key="1">
    <citation type="submission" date="2020-04" db="EMBL/GenBank/DDBJ databases">
        <title>The Epidemiology and Molecular Characteristics of Linezolid-Resistant Staphylococcus capitis in Huashan Hospital, Shanghai.</title>
        <authorList>
            <person name="Ding L."/>
            <person name="Li P."/>
            <person name="Yang Y."/>
            <person name="Lin D."/>
            <person name="Xu X."/>
        </authorList>
    </citation>
    <scope>NUCLEOTIDE SEQUENCE [LARGE SCALE GENOMIC DNA]</scope>
    <source>
        <strain evidence="17 19">12-86</strain>
        <strain evidence="16 18">17-84</strain>
    </source>
</reference>
<evidence type="ECO:0000313" key="17">
    <source>
        <dbReference type="EMBL" id="NMK96630.1"/>
    </source>
</evidence>
<protein>
    <recommendedName>
        <fullName evidence="9">Phosphoglucomutase</fullName>
    </recommendedName>
    <alternativeName>
        <fullName evidence="11">Alpha-phosphoglucomutase</fullName>
    </alternativeName>
    <alternativeName>
        <fullName evidence="10">Glucose phosphomutase</fullName>
    </alternativeName>
</protein>
<dbReference type="Proteomes" id="UP000550736">
    <property type="component" value="Unassembled WGS sequence"/>
</dbReference>
<organism evidence="17 19">
    <name type="scientific">Staphylococcus capitis</name>
    <dbReference type="NCBI Taxonomy" id="29388"/>
    <lineage>
        <taxon>Bacteria</taxon>
        <taxon>Bacillati</taxon>
        <taxon>Bacillota</taxon>
        <taxon>Bacilli</taxon>
        <taxon>Bacillales</taxon>
        <taxon>Staphylococcaceae</taxon>
        <taxon>Staphylococcus</taxon>
    </lineage>
</organism>
<evidence type="ECO:0000256" key="2">
    <source>
        <dbReference type="ARBA" id="ARBA00005164"/>
    </source>
</evidence>
<dbReference type="Proteomes" id="UP000538955">
    <property type="component" value="Unassembled WGS sequence"/>
</dbReference>
<gene>
    <name evidence="17" type="ORF">HHM13_00760</name>
    <name evidence="16" type="ORF">HHM24_05640</name>
</gene>
<comment type="pathway">
    <text evidence="2">Glycolipid metabolism; diglucosyl-diacylglycerol biosynthesis.</text>
</comment>
<evidence type="ECO:0000259" key="13">
    <source>
        <dbReference type="Pfam" id="PF02878"/>
    </source>
</evidence>
<accession>A0A7X9WA21</accession>
<evidence type="ECO:0000256" key="5">
    <source>
        <dbReference type="ARBA" id="ARBA00022553"/>
    </source>
</evidence>
<dbReference type="GO" id="GO:0005975">
    <property type="term" value="P:carbohydrate metabolic process"/>
    <property type="evidence" value="ECO:0007669"/>
    <property type="project" value="InterPro"/>
</dbReference>
<dbReference type="Pfam" id="PF02880">
    <property type="entry name" value="PGM_PMM_III"/>
    <property type="match status" value="1"/>
</dbReference>
<sequence>MKQEWIKRLDESLIQSFYEQQNEREIEEGLTTQLSFGTAGIRGKFGIGPGRMNAFTVRKVALGLAKFIKANSNEATIVVFYDSRLLSEAFSKELSTILADNGVKVITAESYKSTPELSHAIRYYGADGGVMITASHNPKNYNGIKVYNEYGGQLLPKDSEILSSYIDEIENPLDIEIGSFDKLVTKDQINFASKDVRNNYINEVIRATGNIEKKNAKTVLTSLHGTSLPIVSDILDKLNYDNYVIAQSQSIPDGTFPTLNSPNPEDESAFEVGKKLAEESDAQLIIATDPDADRLGIVERLDNGEYKFFNGNELGLILMKLRYQDLIDASYEDLYIVKSIVTSELSEKLADVLNVNVYNVLTGFKYISEILNDKSHTNEKLLLAFEESNGYMVEPFVRDKDALQIVPLIIKFKNLLYENNITLKDTLDDIYRTVGHYQNVNLSPVFEGADGQRKIETIINSFRNKEIHQVCGLDVKAIEDYQLGTIKYIESGKEKATYLPNANLIRLIFDEGFIAIRPSGTEPKIKIYFSLNVNNIDSLIKEFQETYIEY</sequence>
<feature type="domain" description="Alpha-D-phosphohexomutase alpha/beta/alpha" evidence="15">
    <location>
        <begin position="310"/>
        <end position="430"/>
    </location>
</feature>
<feature type="domain" description="Alpha-D-phosphohexomutase alpha/beta/alpha" evidence="14">
    <location>
        <begin position="200"/>
        <end position="299"/>
    </location>
</feature>
<dbReference type="EMBL" id="JABBMI010000058">
    <property type="protein sequence ID" value="NMK54237.1"/>
    <property type="molecule type" value="Genomic_DNA"/>
</dbReference>
<evidence type="ECO:0000256" key="4">
    <source>
        <dbReference type="ARBA" id="ARBA00010231"/>
    </source>
</evidence>
<evidence type="ECO:0000256" key="10">
    <source>
        <dbReference type="ARBA" id="ARBA00041398"/>
    </source>
</evidence>
<proteinExistence type="inferred from homology"/>
<keyword evidence="18" id="KW-1185">Reference proteome</keyword>
<dbReference type="PANTHER" id="PTHR45745">
    <property type="entry name" value="PHOSPHOMANNOMUTASE 45A"/>
    <property type="match status" value="1"/>
</dbReference>
<dbReference type="PROSITE" id="PS00710">
    <property type="entry name" value="PGM_PMM"/>
    <property type="match status" value="1"/>
</dbReference>
<dbReference type="EMBL" id="JABBLX010000001">
    <property type="protein sequence ID" value="NMK96630.1"/>
    <property type="molecule type" value="Genomic_DNA"/>
</dbReference>
<dbReference type="InterPro" id="IPR016055">
    <property type="entry name" value="A-D-PHexomutase_a/b/a-I/II/III"/>
</dbReference>
<evidence type="ECO:0000256" key="11">
    <source>
        <dbReference type="ARBA" id="ARBA00041467"/>
    </source>
</evidence>
<keyword evidence="7 12" id="KW-0460">Magnesium</keyword>
<dbReference type="GO" id="GO:0006166">
    <property type="term" value="P:purine ribonucleoside salvage"/>
    <property type="evidence" value="ECO:0007669"/>
    <property type="project" value="TreeGrafter"/>
</dbReference>
<dbReference type="PRINTS" id="PR00509">
    <property type="entry name" value="PGMPMM"/>
</dbReference>
<feature type="domain" description="Alpha-D-phosphohexomutase alpha/beta/alpha" evidence="13">
    <location>
        <begin position="35"/>
        <end position="170"/>
    </location>
</feature>
<evidence type="ECO:0000259" key="14">
    <source>
        <dbReference type="Pfam" id="PF02879"/>
    </source>
</evidence>
<evidence type="ECO:0000256" key="12">
    <source>
        <dbReference type="RuleBase" id="RU004326"/>
    </source>
</evidence>
<comment type="similarity">
    <text evidence="4 12">Belongs to the phosphohexose mutase family.</text>
</comment>
<dbReference type="GO" id="GO:0008973">
    <property type="term" value="F:phosphopentomutase activity"/>
    <property type="evidence" value="ECO:0007669"/>
    <property type="project" value="TreeGrafter"/>
</dbReference>
<dbReference type="SUPFAM" id="SSF55957">
    <property type="entry name" value="Phosphoglucomutase, C-terminal domain"/>
    <property type="match status" value="1"/>
</dbReference>
<dbReference type="SUPFAM" id="SSF53738">
    <property type="entry name" value="Phosphoglucomutase, first 3 domains"/>
    <property type="match status" value="3"/>
</dbReference>
<evidence type="ECO:0000256" key="3">
    <source>
        <dbReference type="ARBA" id="ARBA00005189"/>
    </source>
</evidence>
<dbReference type="InterPro" id="IPR005846">
    <property type="entry name" value="A-D-PHexomutase_a/b/a-III"/>
</dbReference>
<dbReference type="Gene3D" id="3.30.310.50">
    <property type="entry name" value="Alpha-D-phosphohexomutase, C-terminal domain"/>
    <property type="match status" value="1"/>
</dbReference>
<evidence type="ECO:0000256" key="7">
    <source>
        <dbReference type="ARBA" id="ARBA00022842"/>
    </source>
</evidence>
<dbReference type="RefSeq" id="WP_030065163.1">
    <property type="nucleotide sequence ID" value="NZ_AP014956.1"/>
</dbReference>
<evidence type="ECO:0000256" key="8">
    <source>
        <dbReference type="ARBA" id="ARBA00023235"/>
    </source>
</evidence>
<evidence type="ECO:0000313" key="16">
    <source>
        <dbReference type="EMBL" id="NMK54237.1"/>
    </source>
</evidence>
<dbReference type="InterPro" id="IPR005845">
    <property type="entry name" value="A-D-PHexomutase_a/b/a-II"/>
</dbReference>
<dbReference type="PANTHER" id="PTHR45745:SF1">
    <property type="entry name" value="PHOSPHOGLUCOMUTASE 2B-RELATED"/>
    <property type="match status" value="1"/>
</dbReference>
<keyword evidence="6 12" id="KW-0479">Metal-binding</keyword>
<keyword evidence="5" id="KW-0597">Phosphoprotein</keyword>
<evidence type="ECO:0000256" key="6">
    <source>
        <dbReference type="ARBA" id="ARBA00022723"/>
    </source>
</evidence>
<dbReference type="AlphaFoldDB" id="A0A7X9WA21"/>
<dbReference type="InterPro" id="IPR036900">
    <property type="entry name" value="A-D-PHexomutase_C_sf"/>
</dbReference>